<keyword evidence="2" id="KW-1185">Reference proteome</keyword>
<reference evidence="2" key="1">
    <citation type="journal article" date="2018" name="Nat. Microbiol.">
        <title>Leveraging single-cell genomics to expand the fungal tree of life.</title>
        <authorList>
            <person name="Ahrendt S.R."/>
            <person name="Quandt C.A."/>
            <person name="Ciobanu D."/>
            <person name="Clum A."/>
            <person name="Salamov A."/>
            <person name="Andreopoulos B."/>
            <person name="Cheng J.F."/>
            <person name="Woyke T."/>
            <person name="Pelin A."/>
            <person name="Henrissat B."/>
            <person name="Reynolds N.K."/>
            <person name="Benny G.L."/>
            <person name="Smith M.E."/>
            <person name="James T.Y."/>
            <person name="Grigoriev I.V."/>
        </authorList>
    </citation>
    <scope>NUCLEOTIDE SEQUENCE [LARGE SCALE GENOMIC DNA]</scope>
</reference>
<dbReference type="Proteomes" id="UP000269721">
    <property type="component" value="Unassembled WGS sequence"/>
</dbReference>
<dbReference type="EMBL" id="KZ998833">
    <property type="protein sequence ID" value="RKO85701.1"/>
    <property type="molecule type" value="Genomic_DNA"/>
</dbReference>
<sequence length="221" mass="24357">MYFAAISPNRGQVKGPASAERIVFKLARKLDWWREFLSHHSPPSSREQRVTPVPSQTIPLIDEDPVTSGHCGMIGSLQYHPRPSPRDPQAGLSKMRCNEGLASEVVKDSQGCVRSENSPLGASGHGALISLPLTLESFNYPSLRRLKENLDSNMELAYMPNDDDLPKTANGIATVVMLMPKLKALYVPEETSLIEYSRSRTNIGCTRLITTPGGLMPVDDR</sequence>
<organism evidence="1 2">
    <name type="scientific">Blyttiomyces helicus</name>
    <dbReference type="NCBI Taxonomy" id="388810"/>
    <lineage>
        <taxon>Eukaryota</taxon>
        <taxon>Fungi</taxon>
        <taxon>Fungi incertae sedis</taxon>
        <taxon>Chytridiomycota</taxon>
        <taxon>Chytridiomycota incertae sedis</taxon>
        <taxon>Chytridiomycetes</taxon>
        <taxon>Chytridiomycetes incertae sedis</taxon>
        <taxon>Blyttiomyces</taxon>
    </lineage>
</organism>
<name>A0A4P9W0M7_9FUNG</name>
<evidence type="ECO:0000313" key="2">
    <source>
        <dbReference type="Proteomes" id="UP000269721"/>
    </source>
</evidence>
<proteinExistence type="predicted"/>
<gene>
    <name evidence="1" type="ORF">BDK51DRAFT_47708</name>
</gene>
<accession>A0A4P9W0M7</accession>
<evidence type="ECO:0000313" key="1">
    <source>
        <dbReference type="EMBL" id="RKO85701.1"/>
    </source>
</evidence>
<protein>
    <submittedName>
        <fullName evidence="1">Uncharacterized protein</fullName>
    </submittedName>
</protein>
<dbReference type="AlphaFoldDB" id="A0A4P9W0M7"/>